<feature type="domain" description="FAD-binding" evidence="7">
    <location>
        <begin position="4"/>
        <end position="331"/>
    </location>
</feature>
<comment type="similarity">
    <text evidence="1">Belongs to the paxM FAD-dependent monooxygenase family.</text>
</comment>
<feature type="signal peptide" evidence="6">
    <location>
        <begin position="1"/>
        <end position="17"/>
    </location>
</feature>
<keyword evidence="2" id="KW-0285">Flavoprotein</keyword>
<sequence>MRPIIVLGGGLAGLTLALFLRKQNVPCIVYEVRDEDFRKGGDIALSPNALRVLDHVGIYGKVRTQGWNYDTVRMINVAGKHLGTHNWGGLRNFHYHCLRINRDIVRRALLTEARVQGITIYLNKKCVSIEESGDEVTATFEDGEIVSSEFLIGADGIHSLTRQYLYPGSSARYSGLLVALGHTQRARVGTGLDGLHLPTMFFGKNGTFSILPNDYAGTEIGYFITTDVPDRGQENWTLLEKDKAAISQIFEEIVEEKGWPDFVRDLISTTRLEDFRTWPFAKVPDIEHWVSRSGRVILIGDAAHAIPPSGGQGAASAFEDAESLAYVLGELSLPNCTQPSLREKLQRWETHRQDRIRQILEYTIRAGNIRKRSSGMMKVLKEWTIWATFKLYEFQGGGPGWIYNYSAENILSIISK</sequence>
<keyword evidence="9" id="KW-1185">Reference proteome</keyword>
<evidence type="ECO:0000256" key="3">
    <source>
        <dbReference type="ARBA" id="ARBA00022827"/>
    </source>
</evidence>
<dbReference type="PANTHER" id="PTHR13789:SF309">
    <property type="entry name" value="PUTATIVE (AFU_ORTHOLOGUE AFUA_6G14510)-RELATED"/>
    <property type="match status" value="1"/>
</dbReference>
<dbReference type="AlphaFoldDB" id="A0AA39CM49"/>
<proteinExistence type="inferred from homology"/>
<evidence type="ECO:0000313" key="9">
    <source>
        <dbReference type="Proteomes" id="UP001172673"/>
    </source>
</evidence>
<dbReference type="InterPro" id="IPR002938">
    <property type="entry name" value="FAD-bd"/>
</dbReference>
<dbReference type="SUPFAM" id="SSF51905">
    <property type="entry name" value="FAD/NAD(P)-binding domain"/>
    <property type="match status" value="1"/>
</dbReference>
<accession>A0AA39CM49</accession>
<gene>
    <name evidence="8" type="ORF">H2200_002437</name>
</gene>
<evidence type="ECO:0000256" key="5">
    <source>
        <dbReference type="ARBA" id="ARBA00023033"/>
    </source>
</evidence>
<organism evidence="8 9">
    <name type="scientific">Cladophialophora chaetospira</name>
    <dbReference type="NCBI Taxonomy" id="386627"/>
    <lineage>
        <taxon>Eukaryota</taxon>
        <taxon>Fungi</taxon>
        <taxon>Dikarya</taxon>
        <taxon>Ascomycota</taxon>
        <taxon>Pezizomycotina</taxon>
        <taxon>Eurotiomycetes</taxon>
        <taxon>Chaetothyriomycetidae</taxon>
        <taxon>Chaetothyriales</taxon>
        <taxon>Herpotrichiellaceae</taxon>
        <taxon>Cladophialophora</taxon>
    </lineage>
</organism>
<reference evidence="8" key="1">
    <citation type="submission" date="2022-10" db="EMBL/GenBank/DDBJ databases">
        <title>Culturing micro-colonial fungi from biological soil crusts in the Mojave desert and describing Neophaeococcomyces mojavensis, and introducing the new genera and species Taxawa tesnikishii.</title>
        <authorList>
            <person name="Kurbessoian T."/>
            <person name="Stajich J.E."/>
        </authorList>
    </citation>
    <scope>NUCLEOTIDE SEQUENCE</scope>
    <source>
        <strain evidence="8">TK_41</strain>
    </source>
</reference>
<evidence type="ECO:0000259" key="7">
    <source>
        <dbReference type="Pfam" id="PF01494"/>
    </source>
</evidence>
<keyword evidence="4" id="KW-0560">Oxidoreductase</keyword>
<keyword evidence="5" id="KW-0503">Monooxygenase</keyword>
<dbReference type="GO" id="GO:0004497">
    <property type="term" value="F:monooxygenase activity"/>
    <property type="evidence" value="ECO:0007669"/>
    <property type="project" value="UniProtKB-KW"/>
</dbReference>
<evidence type="ECO:0000256" key="4">
    <source>
        <dbReference type="ARBA" id="ARBA00023002"/>
    </source>
</evidence>
<protein>
    <recommendedName>
        <fullName evidence="7">FAD-binding domain-containing protein</fullName>
    </recommendedName>
</protein>
<comment type="caution">
    <text evidence="8">The sequence shown here is derived from an EMBL/GenBank/DDBJ whole genome shotgun (WGS) entry which is preliminary data.</text>
</comment>
<dbReference type="InterPro" id="IPR036188">
    <property type="entry name" value="FAD/NAD-bd_sf"/>
</dbReference>
<dbReference type="GO" id="GO:0071949">
    <property type="term" value="F:FAD binding"/>
    <property type="evidence" value="ECO:0007669"/>
    <property type="project" value="InterPro"/>
</dbReference>
<dbReference type="Pfam" id="PF01494">
    <property type="entry name" value="FAD_binding_3"/>
    <property type="match status" value="1"/>
</dbReference>
<evidence type="ECO:0000313" key="8">
    <source>
        <dbReference type="EMBL" id="KAJ9614301.1"/>
    </source>
</evidence>
<evidence type="ECO:0000256" key="2">
    <source>
        <dbReference type="ARBA" id="ARBA00022630"/>
    </source>
</evidence>
<keyword evidence="6" id="KW-0732">Signal</keyword>
<evidence type="ECO:0000256" key="1">
    <source>
        <dbReference type="ARBA" id="ARBA00007992"/>
    </source>
</evidence>
<dbReference type="Gene3D" id="3.50.50.60">
    <property type="entry name" value="FAD/NAD(P)-binding domain"/>
    <property type="match status" value="1"/>
</dbReference>
<feature type="chain" id="PRO_5041458395" description="FAD-binding domain-containing protein" evidence="6">
    <location>
        <begin position="18"/>
        <end position="416"/>
    </location>
</feature>
<dbReference type="PRINTS" id="PR00420">
    <property type="entry name" value="RNGMNOXGNASE"/>
</dbReference>
<keyword evidence="3" id="KW-0274">FAD</keyword>
<dbReference type="PANTHER" id="PTHR13789">
    <property type="entry name" value="MONOOXYGENASE"/>
    <property type="match status" value="1"/>
</dbReference>
<dbReference type="EMBL" id="JAPDRK010000003">
    <property type="protein sequence ID" value="KAJ9614301.1"/>
    <property type="molecule type" value="Genomic_DNA"/>
</dbReference>
<evidence type="ECO:0000256" key="6">
    <source>
        <dbReference type="SAM" id="SignalP"/>
    </source>
</evidence>
<dbReference type="Proteomes" id="UP001172673">
    <property type="component" value="Unassembled WGS sequence"/>
</dbReference>
<name>A0AA39CM49_9EURO</name>
<dbReference type="InterPro" id="IPR050493">
    <property type="entry name" value="FAD-dep_Monooxygenase_BioMet"/>
</dbReference>